<evidence type="ECO:0000313" key="2">
    <source>
        <dbReference type="Proteomes" id="UP001162131"/>
    </source>
</evidence>
<evidence type="ECO:0000313" key="1">
    <source>
        <dbReference type="EMBL" id="CAG9324826.1"/>
    </source>
</evidence>
<reference evidence="1" key="1">
    <citation type="submission" date="2021-09" db="EMBL/GenBank/DDBJ databases">
        <authorList>
            <consortium name="AG Swart"/>
            <person name="Singh M."/>
            <person name="Singh A."/>
            <person name="Seah K."/>
            <person name="Emmerich C."/>
        </authorList>
    </citation>
    <scope>NUCLEOTIDE SEQUENCE</scope>
    <source>
        <strain evidence="1">ATCC30299</strain>
    </source>
</reference>
<name>A0AAU9JT10_9CILI</name>
<proteinExistence type="predicted"/>
<keyword evidence="2" id="KW-1185">Reference proteome</keyword>
<sequence>MVVMMVFMQDVKNWRLLQKALSQKSIFLDIFMKRTGCIAMTSQFINESTCELRYRPTSLQLFLTCLGNLNIYKWNFLIIFIVL</sequence>
<dbReference type="AlphaFoldDB" id="A0AAU9JT10"/>
<dbReference type="EMBL" id="CAJZBQ010000036">
    <property type="protein sequence ID" value="CAG9324826.1"/>
    <property type="molecule type" value="Genomic_DNA"/>
</dbReference>
<dbReference type="Proteomes" id="UP001162131">
    <property type="component" value="Unassembled WGS sequence"/>
</dbReference>
<organism evidence="1 2">
    <name type="scientific">Blepharisma stoltei</name>
    <dbReference type="NCBI Taxonomy" id="1481888"/>
    <lineage>
        <taxon>Eukaryota</taxon>
        <taxon>Sar</taxon>
        <taxon>Alveolata</taxon>
        <taxon>Ciliophora</taxon>
        <taxon>Postciliodesmatophora</taxon>
        <taxon>Heterotrichea</taxon>
        <taxon>Heterotrichida</taxon>
        <taxon>Blepharismidae</taxon>
        <taxon>Blepharisma</taxon>
    </lineage>
</organism>
<accession>A0AAU9JT10</accession>
<gene>
    <name evidence="1" type="ORF">BSTOLATCC_MIC36605</name>
</gene>
<comment type="caution">
    <text evidence="1">The sequence shown here is derived from an EMBL/GenBank/DDBJ whole genome shotgun (WGS) entry which is preliminary data.</text>
</comment>
<protein>
    <submittedName>
        <fullName evidence="1">Uncharacterized protein</fullName>
    </submittedName>
</protein>